<accession>A0AB34H6P9</accession>
<protein>
    <submittedName>
        <fullName evidence="1">Uncharacterized protein</fullName>
    </submittedName>
</protein>
<reference evidence="1 2" key="1">
    <citation type="submission" date="2022-11" db="EMBL/GenBank/DDBJ databases">
        <title>Whole genome sequence of Eschrichtius robustus ER-17-0199.</title>
        <authorList>
            <person name="Bruniche-Olsen A."/>
            <person name="Black A.N."/>
            <person name="Fields C.J."/>
            <person name="Walden K."/>
            <person name="Dewoody J.A."/>
        </authorList>
    </citation>
    <scope>NUCLEOTIDE SEQUENCE [LARGE SCALE GENOMIC DNA]</scope>
    <source>
        <strain evidence="1">ER-17-0199</strain>
        <tissue evidence="1">Blubber</tissue>
    </source>
</reference>
<keyword evidence="2" id="KW-1185">Reference proteome</keyword>
<dbReference type="AlphaFoldDB" id="A0AB34H6P9"/>
<evidence type="ECO:0000313" key="2">
    <source>
        <dbReference type="Proteomes" id="UP001159641"/>
    </source>
</evidence>
<comment type="caution">
    <text evidence="1">The sequence shown here is derived from an EMBL/GenBank/DDBJ whole genome shotgun (WGS) entry which is preliminary data.</text>
</comment>
<gene>
    <name evidence="1" type="ORF">J1605_006350</name>
</gene>
<evidence type="ECO:0000313" key="1">
    <source>
        <dbReference type="EMBL" id="KAJ8786375.1"/>
    </source>
</evidence>
<dbReference type="EMBL" id="JAIQCJ010001992">
    <property type="protein sequence ID" value="KAJ8786375.1"/>
    <property type="molecule type" value="Genomic_DNA"/>
</dbReference>
<dbReference type="Proteomes" id="UP001159641">
    <property type="component" value="Unassembled WGS sequence"/>
</dbReference>
<organism evidence="1 2">
    <name type="scientific">Eschrichtius robustus</name>
    <name type="common">California gray whale</name>
    <name type="synonym">Eschrichtius gibbosus</name>
    <dbReference type="NCBI Taxonomy" id="9764"/>
    <lineage>
        <taxon>Eukaryota</taxon>
        <taxon>Metazoa</taxon>
        <taxon>Chordata</taxon>
        <taxon>Craniata</taxon>
        <taxon>Vertebrata</taxon>
        <taxon>Euteleostomi</taxon>
        <taxon>Mammalia</taxon>
        <taxon>Eutheria</taxon>
        <taxon>Laurasiatheria</taxon>
        <taxon>Artiodactyla</taxon>
        <taxon>Whippomorpha</taxon>
        <taxon>Cetacea</taxon>
        <taxon>Mysticeti</taxon>
        <taxon>Eschrichtiidae</taxon>
        <taxon>Eschrichtius</taxon>
    </lineage>
</organism>
<sequence>MADPRVRQIKIKTGVVKRRGAVKVAAAPPLRRPRSGRQRGGGLALEGGAGWGCISECAARVSLRNLAGGGRFQSITCAHVDARARCEV</sequence>
<name>A0AB34H6P9_ESCRO</name>
<proteinExistence type="predicted"/>